<reference evidence="1" key="2">
    <citation type="journal article" date="2015" name="Data Brief">
        <title>Shoot transcriptome of the giant reed, Arundo donax.</title>
        <authorList>
            <person name="Barrero R.A."/>
            <person name="Guerrero F.D."/>
            <person name="Moolhuijzen P."/>
            <person name="Goolsby J.A."/>
            <person name="Tidwell J."/>
            <person name="Bellgard S.E."/>
            <person name="Bellgard M.I."/>
        </authorList>
    </citation>
    <scope>NUCLEOTIDE SEQUENCE</scope>
    <source>
        <tissue evidence="1">Shoot tissue taken approximately 20 cm above the soil surface</tissue>
    </source>
</reference>
<dbReference type="AlphaFoldDB" id="A0A0A8ZRY6"/>
<dbReference type="EMBL" id="GBRH01260313">
    <property type="protein sequence ID" value="JAD37582.1"/>
    <property type="molecule type" value="Transcribed_RNA"/>
</dbReference>
<accession>A0A0A8ZRY6</accession>
<protein>
    <submittedName>
        <fullName evidence="1">Uncharacterized protein</fullName>
    </submittedName>
</protein>
<proteinExistence type="predicted"/>
<sequence>MNNGLKADQKAVFLSILQLYHVCNQRSLLQAGFLEDYG</sequence>
<organism evidence="1">
    <name type="scientific">Arundo donax</name>
    <name type="common">Giant reed</name>
    <name type="synonym">Donax arundinaceus</name>
    <dbReference type="NCBI Taxonomy" id="35708"/>
    <lineage>
        <taxon>Eukaryota</taxon>
        <taxon>Viridiplantae</taxon>
        <taxon>Streptophyta</taxon>
        <taxon>Embryophyta</taxon>
        <taxon>Tracheophyta</taxon>
        <taxon>Spermatophyta</taxon>
        <taxon>Magnoliopsida</taxon>
        <taxon>Liliopsida</taxon>
        <taxon>Poales</taxon>
        <taxon>Poaceae</taxon>
        <taxon>PACMAD clade</taxon>
        <taxon>Arundinoideae</taxon>
        <taxon>Arundineae</taxon>
        <taxon>Arundo</taxon>
    </lineage>
</organism>
<evidence type="ECO:0000313" key="1">
    <source>
        <dbReference type="EMBL" id="JAD37582.1"/>
    </source>
</evidence>
<name>A0A0A8ZRY6_ARUDO</name>
<reference evidence="1" key="1">
    <citation type="submission" date="2014-09" db="EMBL/GenBank/DDBJ databases">
        <authorList>
            <person name="Magalhaes I.L.F."/>
            <person name="Oliveira U."/>
            <person name="Santos F.R."/>
            <person name="Vidigal T.H.D.A."/>
            <person name="Brescovit A.D."/>
            <person name="Santos A.J."/>
        </authorList>
    </citation>
    <scope>NUCLEOTIDE SEQUENCE</scope>
    <source>
        <tissue evidence="1">Shoot tissue taken approximately 20 cm above the soil surface</tissue>
    </source>
</reference>